<organism evidence="6 7">
    <name type="scientific">Chamaesiphon polymorphus CCALA 037</name>
    <dbReference type="NCBI Taxonomy" id="2107692"/>
    <lineage>
        <taxon>Bacteria</taxon>
        <taxon>Bacillati</taxon>
        <taxon>Cyanobacteriota</taxon>
        <taxon>Cyanophyceae</taxon>
        <taxon>Gomontiellales</taxon>
        <taxon>Chamaesiphonaceae</taxon>
        <taxon>Chamaesiphon</taxon>
    </lineage>
</organism>
<dbReference type="InterPro" id="IPR003959">
    <property type="entry name" value="ATPase_AAA_core"/>
</dbReference>
<dbReference type="InterPro" id="IPR001270">
    <property type="entry name" value="ClpA/B"/>
</dbReference>
<evidence type="ECO:0000313" key="7">
    <source>
        <dbReference type="Proteomes" id="UP000238937"/>
    </source>
</evidence>
<protein>
    <submittedName>
        <fullName evidence="6">ATP-dependent chaperone ClpB</fullName>
    </submittedName>
</protein>
<dbReference type="PANTHER" id="PTHR11638:SF18">
    <property type="entry name" value="HEAT SHOCK PROTEIN 104"/>
    <property type="match status" value="1"/>
</dbReference>
<dbReference type="Gene3D" id="3.40.50.300">
    <property type="entry name" value="P-loop containing nucleotide triphosphate hydrolases"/>
    <property type="match status" value="1"/>
</dbReference>
<reference evidence="6 7" key="1">
    <citation type="submission" date="2018-03" db="EMBL/GenBank/DDBJ databases">
        <title>The ancient ancestry and fast evolution of plastids.</title>
        <authorList>
            <person name="Moore K.R."/>
            <person name="Magnabosco C."/>
            <person name="Momper L."/>
            <person name="Gold D.A."/>
            <person name="Bosak T."/>
            <person name="Fournier G.P."/>
        </authorList>
    </citation>
    <scope>NUCLEOTIDE SEQUENCE [LARGE SCALE GENOMIC DNA]</scope>
    <source>
        <strain evidence="6 7">CCALA 037</strain>
    </source>
</reference>
<dbReference type="SMART" id="SM01086">
    <property type="entry name" value="ClpB_D2-small"/>
    <property type="match status" value="1"/>
</dbReference>
<dbReference type="InterPro" id="IPR028299">
    <property type="entry name" value="ClpA/B_CS2"/>
</dbReference>
<dbReference type="CDD" id="cd19499">
    <property type="entry name" value="RecA-like_ClpB_Hsp104-like"/>
    <property type="match status" value="1"/>
</dbReference>
<evidence type="ECO:0000313" key="6">
    <source>
        <dbReference type="EMBL" id="PSB41351.1"/>
    </source>
</evidence>
<dbReference type="PANTHER" id="PTHR11638">
    <property type="entry name" value="ATP-DEPENDENT CLP PROTEASE"/>
    <property type="match status" value="1"/>
</dbReference>
<name>A0A2T1F8N2_9CYAN</name>
<keyword evidence="7" id="KW-1185">Reference proteome</keyword>
<dbReference type="PRINTS" id="PR00300">
    <property type="entry name" value="CLPPROTEASEA"/>
</dbReference>
<evidence type="ECO:0000259" key="5">
    <source>
        <dbReference type="SMART" id="SM01086"/>
    </source>
</evidence>
<evidence type="ECO:0000259" key="4">
    <source>
        <dbReference type="SMART" id="SM00382"/>
    </source>
</evidence>
<dbReference type="FunFam" id="3.40.50.300:FF:000025">
    <property type="entry name" value="ATP-dependent Clp protease subunit"/>
    <property type="match status" value="1"/>
</dbReference>
<dbReference type="SMART" id="SM00382">
    <property type="entry name" value="AAA"/>
    <property type="match status" value="1"/>
</dbReference>
<keyword evidence="2" id="KW-0067">ATP-binding</keyword>
<dbReference type="InterPro" id="IPR027417">
    <property type="entry name" value="P-loop_NTPase"/>
</dbReference>
<feature type="non-terminal residue" evidence="6">
    <location>
        <position position="1"/>
    </location>
</feature>
<dbReference type="InterPro" id="IPR050130">
    <property type="entry name" value="ClpA_ClpB"/>
</dbReference>
<proteinExistence type="predicted"/>
<dbReference type="AlphaFoldDB" id="A0A2T1F8N2"/>
<dbReference type="EMBL" id="PVWO01000633">
    <property type="protein sequence ID" value="PSB41351.1"/>
    <property type="molecule type" value="Genomic_DNA"/>
</dbReference>
<dbReference type="Proteomes" id="UP000238937">
    <property type="component" value="Unassembled WGS sequence"/>
</dbReference>
<dbReference type="GO" id="GO:0034605">
    <property type="term" value="P:cellular response to heat"/>
    <property type="evidence" value="ECO:0007669"/>
    <property type="project" value="TreeGrafter"/>
</dbReference>
<dbReference type="InterPro" id="IPR019489">
    <property type="entry name" value="Clp_ATPase_C"/>
</dbReference>
<evidence type="ECO:0000256" key="2">
    <source>
        <dbReference type="ARBA" id="ARBA00022840"/>
    </source>
</evidence>
<dbReference type="GO" id="GO:0005524">
    <property type="term" value="F:ATP binding"/>
    <property type="evidence" value="ECO:0007669"/>
    <property type="project" value="UniProtKB-KW"/>
</dbReference>
<feature type="domain" description="Clp ATPase C-terminal" evidence="5">
    <location>
        <begin position="184"/>
        <end position="274"/>
    </location>
</feature>
<gene>
    <name evidence="6" type="ORF">C7B77_27480</name>
</gene>
<accession>A0A2T1F8N2</accession>
<dbReference type="FunFam" id="1.10.8.60:FF:000017">
    <property type="entry name" value="ATP-dependent chaperone ClpB"/>
    <property type="match status" value="1"/>
</dbReference>
<evidence type="ECO:0000256" key="3">
    <source>
        <dbReference type="ARBA" id="ARBA00023186"/>
    </source>
</evidence>
<keyword evidence="3" id="KW-0143">Chaperone</keyword>
<dbReference type="InterPro" id="IPR003593">
    <property type="entry name" value="AAA+_ATPase"/>
</dbReference>
<evidence type="ECO:0000256" key="1">
    <source>
        <dbReference type="ARBA" id="ARBA00022741"/>
    </source>
</evidence>
<keyword evidence="1" id="KW-0547">Nucleotide-binding</keyword>
<dbReference type="RefSeq" id="WP_146138561.1">
    <property type="nucleotide sequence ID" value="NZ_PVWO01000633.1"/>
</dbReference>
<dbReference type="PROSITE" id="PS00871">
    <property type="entry name" value="CLPAB_2"/>
    <property type="match status" value="1"/>
</dbReference>
<dbReference type="GO" id="GO:0005737">
    <property type="term" value="C:cytoplasm"/>
    <property type="evidence" value="ECO:0007669"/>
    <property type="project" value="TreeGrafter"/>
</dbReference>
<comment type="caution">
    <text evidence="6">The sequence shown here is derived from an EMBL/GenBank/DDBJ whole genome shotgun (WGS) entry which is preliminary data.</text>
</comment>
<dbReference type="Gene3D" id="1.10.8.60">
    <property type="match status" value="1"/>
</dbReference>
<sequence>RAGMKDPNRPIGSFLFMGPTGVGKTELARALAEFLFDSEEAMVRLDMSEYMEKHAVSRLVGAPPGYVGHEDGGQLTEAVRRHPYSVVLFDEVEKAHPDVFNILLQVLDDGRITDSKGKTVSFANTVIVMTSNIASDQIITTLLNPDRDNTQTIDLREQVIDTLRLHFRPEFITRIDELTIFEPLKKTELRQIVSLQIHQIERMLADQKIKIHLSTSAQDYLADVGYDPIYGARPLRRAIQRELQNPIATKILETTFGEGDTIFVDCVVGGAPAETRTLTFGTKQNNSKKSTPAIIPEVILPTVAVDN</sequence>
<dbReference type="SUPFAM" id="SSF52540">
    <property type="entry name" value="P-loop containing nucleoside triphosphate hydrolases"/>
    <property type="match status" value="1"/>
</dbReference>
<dbReference type="GO" id="GO:0016887">
    <property type="term" value="F:ATP hydrolysis activity"/>
    <property type="evidence" value="ECO:0007669"/>
    <property type="project" value="InterPro"/>
</dbReference>
<dbReference type="OrthoDB" id="9803641at2"/>
<feature type="domain" description="AAA+ ATPase" evidence="4">
    <location>
        <begin position="10"/>
        <end position="166"/>
    </location>
</feature>
<dbReference type="Pfam" id="PF07724">
    <property type="entry name" value="AAA_2"/>
    <property type="match status" value="1"/>
</dbReference>
<dbReference type="Pfam" id="PF10431">
    <property type="entry name" value="ClpB_D2-small"/>
    <property type="match status" value="1"/>
</dbReference>